<protein>
    <submittedName>
        <fullName evidence="2">Uncharacterized protein</fullName>
    </submittedName>
</protein>
<evidence type="ECO:0000313" key="2">
    <source>
        <dbReference type="EMBL" id="KAB3534869.1"/>
    </source>
</evidence>
<comment type="caution">
    <text evidence="2">The sequence shown here is derived from an EMBL/GenBank/DDBJ whole genome shotgun (WGS) entry which is preliminary data.</text>
</comment>
<sequence>MDAVIFVVTVVALLIDYNRIENKKKEVKYIYIIIVLAAGVIAFAERQDFVREMLFENLIE</sequence>
<dbReference type="AlphaFoldDB" id="A0A6I0F578"/>
<dbReference type="Proteomes" id="UP000432715">
    <property type="component" value="Unassembled WGS sequence"/>
</dbReference>
<keyword evidence="1" id="KW-1133">Transmembrane helix</keyword>
<evidence type="ECO:0000256" key="1">
    <source>
        <dbReference type="SAM" id="Phobius"/>
    </source>
</evidence>
<keyword evidence="3" id="KW-1185">Reference proteome</keyword>
<name>A0A6I0F578_9FIRM</name>
<accession>A0A6I0F578</accession>
<gene>
    <name evidence="2" type="ORF">F8154_07735</name>
</gene>
<dbReference type="RefSeq" id="WP_151861039.1">
    <property type="nucleotide sequence ID" value="NZ_WBZC01000024.1"/>
</dbReference>
<dbReference type="EMBL" id="WBZC01000024">
    <property type="protein sequence ID" value="KAB3534869.1"/>
    <property type="molecule type" value="Genomic_DNA"/>
</dbReference>
<proteinExistence type="predicted"/>
<reference evidence="2 3" key="1">
    <citation type="submission" date="2019-10" db="EMBL/GenBank/DDBJ databases">
        <title>Alkaliphilus serpentinus sp. nov. and Alkaliphilus pronyensis sp. nov., two novel anaerobic alkaliphilic species isolated from the serpentinized-hosted hydrothermal field of the Prony Bay (New Caledonia).</title>
        <authorList>
            <person name="Postec A."/>
        </authorList>
    </citation>
    <scope>NUCLEOTIDE SEQUENCE [LARGE SCALE GENOMIC DNA]</scope>
    <source>
        <strain evidence="2 3">LacV</strain>
    </source>
</reference>
<evidence type="ECO:0000313" key="3">
    <source>
        <dbReference type="Proteomes" id="UP000432715"/>
    </source>
</evidence>
<keyword evidence="1" id="KW-0812">Transmembrane</keyword>
<organism evidence="2 3">
    <name type="scientific">Alkaliphilus pronyensis</name>
    <dbReference type="NCBI Taxonomy" id="1482732"/>
    <lineage>
        <taxon>Bacteria</taxon>
        <taxon>Bacillati</taxon>
        <taxon>Bacillota</taxon>
        <taxon>Clostridia</taxon>
        <taxon>Peptostreptococcales</taxon>
        <taxon>Natronincolaceae</taxon>
        <taxon>Alkaliphilus</taxon>
    </lineage>
</organism>
<keyword evidence="1" id="KW-0472">Membrane</keyword>
<feature type="transmembrane region" description="Helical" evidence="1">
    <location>
        <begin position="28"/>
        <end position="44"/>
    </location>
</feature>